<reference evidence="1 2" key="1">
    <citation type="submission" date="2009-02" db="EMBL/GenBank/DDBJ databases">
        <title>Draft genome sequence of Bifidobacterium pseudocatenulatum (DSM 20438).</title>
        <authorList>
            <person name="Sudarsanam P."/>
            <person name="Ley R."/>
            <person name="Guruge J."/>
            <person name="Turnbaugh P.J."/>
            <person name="Mahowald M."/>
            <person name="Liep D."/>
            <person name="Gordon J."/>
        </authorList>
    </citation>
    <scope>NUCLEOTIDE SEQUENCE [LARGE SCALE GENOMIC DNA]</scope>
    <source>
        <strain evidence="1 2">DSM 20438</strain>
    </source>
</reference>
<reference evidence="1 2" key="2">
    <citation type="submission" date="2009-02" db="EMBL/GenBank/DDBJ databases">
        <authorList>
            <person name="Fulton L."/>
            <person name="Clifton S."/>
            <person name="Fulton B."/>
            <person name="Xu J."/>
            <person name="Minx P."/>
            <person name="Pepin K.H."/>
            <person name="Johnson M."/>
            <person name="Bhonagiri V."/>
            <person name="Nash W.E."/>
            <person name="Mardis E.R."/>
            <person name="Wilson R.K."/>
        </authorList>
    </citation>
    <scope>NUCLEOTIDE SEQUENCE [LARGE SCALE GENOMIC DNA]</scope>
    <source>
        <strain evidence="1 2">DSM 20438</strain>
    </source>
</reference>
<evidence type="ECO:0000313" key="1">
    <source>
        <dbReference type="EMBL" id="EEG71553.1"/>
    </source>
</evidence>
<organism evidence="1 2">
    <name type="scientific">Bifidobacterium pseudocatenulatum DSM 20438 = JCM 1200 = LMG 10505</name>
    <dbReference type="NCBI Taxonomy" id="547043"/>
    <lineage>
        <taxon>Bacteria</taxon>
        <taxon>Bacillati</taxon>
        <taxon>Actinomycetota</taxon>
        <taxon>Actinomycetes</taxon>
        <taxon>Bifidobacteriales</taxon>
        <taxon>Bifidobacteriaceae</taxon>
        <taxon>Bifidobacterium</taxon>
    </lineage>
</organism>
<evidence type="ECO:0000313" key="2">
    <source>
        <dbReference type="Proteomes" id="UP000003875"/>
    </source>
</evidence>
<name>C0BPZ1_BIFPS</name>
<dbReference type="AlphaFoldDB" id="C0BPZ1"/>
<dbReference type="EMBL" id="ABXX02000001">
    <property type="protein sequence ID" value="EEG71553.1"/>
    <property type="molecule type" value="Genomic_DNA"/>
</dbReference>
<proteinExistence type="predicted"/>
<protein>
    <submittedName>
        <fullName evidence="1">Uncharacterized protein</fullName>
    </submittedName>
</protein>
<gene>
    <name evidence="1" type="ORF">BIFPSEUDO_02429</name>
</gene>
<accession>C0BPZ1</accession>
<sequence>MHILLLISSLPYRKSQRHSVAENLSISNRHDKSAMLHVRYIAQTLRISQESRNVAPSNHGRSIYENGRHADLTRMPSVISASQYRRVRCLPYV</sequence>
<dbReference type="Proteomes" id="UP000003875">
    <property type="component" value="Unassembled WGS sequence"/>
</dbReference>
<comment type="caution">
    <text evidence="1">The sequence shown here is derived from an EMBL/GenBank/DDBJ whole genome shotgun (WGS) entry which is preliminary data.</text>
</comment>